<evidence type="ECO:0000256" key="1">
    <source>
        <dbReference type="ARBA" id="ARBA00004377"/>
    </source>
</evidence>
<evidence type="ECO:0000256" key="8">
    <source>
        <dbReference type="ARBA" id="ARBA00023136"/>
    </source>
</evidence>
<evidence type="ECO:0000313" key="14">
    <source>
        <dbReference type="Proteomes" id="UP000245461"/>
    </source>
</evidence>
<name>A0A317E6R0_9PROT</name>
<dbReference type="InterPro" id="IPR058781">
    <property type="entry name" value="HH_AprE-like"/>
</dbReference>
<dbReference type="Pfam" id="PF25994">
    <property type="entry name" value="HH_AprE"/>
    <property type="match status" value="1"/>
</dbReference>
<evidence type="ECO:0000256" key="6">
    <source>
        <dbReference type="ARBA" id="ARBA00022692"/>
    </source>
</evidence>
<feature type="coiled-coil region" evidence="10">
    <location>
        <begin position="159"/>
        <end position="193"/>
    </location>
</feature>
<dbReference type="OrthoDB" id="9810980at2"/>
<keyword evidence="14" id="KW-1185">Reference proteome</keyword>
<accession>A0A317E6R0</accession>
<dbReference type="Gene3D" id="1.10.287.1490">
    <property type="match status" value="1"/>
</dbReference>
<evidence type="ECO:0000256" key="10">
    <source>
        <dbReference type="SAM" id="Coils"/>
    </source>
</evidence>
<dbReference type="GO" id="GO:0015031">
    <property type="term" value="P:protein transport"/>
    <property type="evidence" value="ECO:0007669"/>
    <property type="project" value="InterPro"/>
</dbReference>
<keyword evidence="7 9" id="KW-1133">Transmembrane helix</keyword>
<feature type="transmembrane region" description="Helical" evidence="9">
    <location>
        <begin position="24"/>
        <end position="42"/>
    </location>
</feature>
<keyword evidence="5 9" id="KW-0997">Cell inner membrane</keyword>
<dbReference type="InterPro" id="IPR010129">
    <property type="entry name" value="T1SS_HlyD"/>
</dbReference>
<proteinExistence type="inferred from homology"/>
<feature type="coiled-coil region" evidence="10">
    <location>
        <begin position="261"/>
        <end position="295"/>
    </location>
</feature>
<gene>
    <name evidence="13" type="ORF">DKG74_12500</name>
</gene>
<evidence type="ECO:0000256" key="4">
    <source>
        <dbReference type="ARBA" id="ARBA00022475"/>
    </source>
</evidence>
<dbReference type="InterPro" id="IPR058982">
    <property type="entry name" value="Beta-barrel_AprE"/>
</dbReference>
<dbReference type="Proteomes" id="UP000245461">
    <property type="component" value="Unassembled WGS sequence"/>
</dbReference>
<evidence type="ECO:0000259" key="11">
    <source>
        <dbReference type="Pfam" id="PF25994"/>
    </source>
</evidence>
<evidence type="ECO:0000313" key="13">
    <source>
        <dbReference type="EMBL" id="PWR22679.1"/>
    </source>
</evidence>
<dbReference type="PANTHER" id="PTHR30386:SF17">
    <property type="entry name" value="ALKALINE PROTEASE SECRETION PROTEIN APRE"/>
    <property type="match status" value="1"/>
</dbReference>
<evidence type="ECO:0000256" key="3">
    <source>
        <dbReference type="ARBA" id="ARBA00022448"/>
    </source>
</evidence>
<evidence type="ECO:0000256" key="9">
    <source>
        <dbReference type="RuleBase" id="RU365093"/>
    </source>
</evidence>
<organism evidence="13 14">
    <name type="scientific">Zavarzinia aquatilis</name>
    <dbReference type="NCBI Taxonomy" id="2211142"/>
    <lineage>
        <taxon>Bacteria</taxon>
        <taxon>Pseudomonadati</taxon>
        <taxon>Pseudomonadota</taxon>
        <taxon>Alphaproteobacteria</taxon>
        <taxon>Rhodospirillales</taxon>
        <taxon>Zavarziniaceae</taxon>
        <taxon>Zavarzinia</taxon>
    </lineage>
</organism>
<dbReference type="GO" id="GO:0005886">
    <property type="term" value="C:plasma membrane"/>
    <property type="evidence" value="ECO:0007669"/>
    <property type="project" value="UniProtKB-SubCell"/>
</dbReference>
<feature type="domain" description="AprE-like long alpha-helical hairpin" evidence="11">
    <location>
        <begin position="98"/>
        <end position="288"/>
    </location>
</feature>
<dbReference type="EMBL" id="QGLE01000006">
    <property type="protein sequence ID" value="PWR22679.1"/>
    <property type="molecule type" value="Genomic_DNA"/>
</dbReference>
<keyword evidence="4 9" id="KW-1003">Cell membrane</keyword>
<dbReference type="Gene3D" id="2.40.30.170">
    <property type="match status" value="1"/>
</dbReference>
<comment type="subcellular location">
    <subcellularLocation>
        <location evidence="1 9">Cell inner membrane</location>
        <topology evidence="1 9">Single-pass membrane protein</topology>
    </subcellularLocation>
</comment>
<keyword evidence="10" id="KW-0175">Coiled coil</keyword>
<reference evidence="13 14" key="1">
    <citation type="submission" date="2018-05" db="EMBL/GenBank/DDBJ databases">
        <title>Zavarzinia sp. HR-AS.</title>
        <authorList>
            <person name="Lee Y."/>
            <person name="Jeon C.O."/>
        </authorList>
    </citation>
    <scope>NUCLEOTIDE SEQUENCE [LARGE SCALE GENOMIC DNA]</scope>
    <source>
        <strain evidence="13 14">HR-AS</strain>
    </source>
</reference>
<protein>
    <recommendedName>
        <fullName evidence="9">Membrane fusion protein (MFP) family protein</fullName>
    </recommendedName>
</protein>
<dbReference type="Pfam" id="PF26002">
    <property type="entry name" value="Beta-barrel_AprE"/>
    <property type="match status" value="1"/>
</dbReference>
<dbReference type="NCBIfam" id="TIGR01843">
    <property type="entry name" value="type_I_hlyD"/>
    <property type="match status" value="1"/>
</dbReference>
<evidence type="ECO:0000256" key="7">
    <source>
        <dbReference type="ARBA" id="ARBA00022989"/>
    </source>
</evidence>
<evidence type="ECO:0000256" key="5">
    <source>
        <dbReference type="ARBA" id="ARBA00022519"/>
    </source>
</evidence>
<evidence type="ECO:0000256" key="2">
    <source>
        <dbReference type="ARBA" id="ARBA00009477"/>
    </source>
</evidence>
<dbReference type="InterPro" id="IPR050739">
    <property type="entry name" value="MFP"/>
</dbReference>
<keyword evidence="6 9" id="KW-0812">Transmembrane</keyword>
<sequence>MSQTTAPVPAARPPLHGSLRGPVLSIYLIVGLGLGGFTLWAASAPLSGGASMPGRVAVESNRQTVQHLEGGIVSEILVKDGDAVAAGQVLLRLSDVRVRANLQVLSDRLYASLAQRARLVAERDNATEVTFPDRLLAAADSPVVAEQIRAQQISFRSRRDTKQGQVVILRQRIEQLSRQKEGLLAQLEATRIQIGTIDRELGGLRRLFAEGLAPKTRILALERSAADLNGRQGQLLSDIARSEVAAGEAQLQIEQVDNTFHSDVVQELEKVEREIAELEEQRTAAQDQMERTEIRAPVAGIVVGLAAHTVNGVLAPGARILDLVPQDQPLIVEAYVRPEDIDKVLPGETAEVRFSAFSTRTTPSVDGRIDVVSADVLTDPQGKQSYYLARVVVADDQIARLGSARLVPGMPAEVIVNTGHRTALEYLFKPVVDMFARSFKED</sequence>
<comment type="caution">
    <text evidence="13">The sequence shown here is derived from an EMBL/GenBank/DDBJ whole genome shotgun (WGS) entry which is preliminary data.</text>
</comment>
<dbReference type="PANTHER" id="PTHR30386">
    <property type="entry name" value="MEMBRANE FUSION SUBUNIT OF EMRAB-TOLC MULTIDRUG EFFLUX PUMP"/>
    <property type="match status" value="1"/>
</dbReference>
<comment type="similarity">
    <text evidence="2 9">Belongs to the membrane fusion protein (MFP) (TC 8.A.1) family.</text>
</comment>
<dbReference type="PRINTS" id="PR01490">
    <property type="entry name" value="RTXTOXIND"/>
</dbReference>
<dbReference type="Gene3D" id="2.40.50.100">
    <property type="match status" value="1"/>
</dbReference>
<feature type="domain" description="AprE-like beta-barrel" evidence="12">
    <location>
        <begin position="330"/>
        <end position="419"/>
    </location>
</feature>
<keyword evidence="8 9" id="KW-0472">Membrane</keyword>
<dbReference type="AlphaFoldDB" id="A0A317E6R0"/>
<dbReference type="RefSeq" id="WP_109906225.1">
    <property type="nucleotide sequence ID" value="NZ_QGLE01000006.1"/>
</dbReference>
<keyword evidence="3 9" id="KW-0813">Transport</keyword>
<evidence type="ECO:0000259" key="12">
    <source>
        <dbReference type="Pfam" id="PF26002"/>
    </source>
</evidence>